<sequence length="101" mass="11667">MNDKLMRKVSDDHLRHENQAGSEDYKGFDTRQIKIWKQVLVTIITVYPLILLTDIALSFLLPMEKLWPEVALLCTVSIVATVLVIFVMPCVNSVFGRWMMK</sequence>
<keyword evidence="2" id="KW-0503">Monooxygenase</keyword>
<proteinExistence type="predicted"/>
<name>A0AAE4BTC7_9BACT</name>
<evidence type="ECO:0000313" key="3">
    <source>
        <dbReference type="Proteomes" id="UP001185092"/>
    </source>
</evidence>
<feature type="transmembrane region" description="Helical" evidence="1">
    <location>
        <begin position="66"/>
        <end position="91"/>
    </location>
</feature>
<reference evidence="2" key="1">
    <citation type="submission" date="2023-07" db="EMBL/GenBank/DDBJ databases">
        <title>Genomic Encyclopedia of Type Strains, Phase IV (KMG-IV): sequencing the most valuable type-strain genomes for metagenomic binning, comparative biology and taxonomic classification.</title>
        <authorList>
            <person name="Goeker M."/>
        </authorList>
    </citation>
    <scope>NUCLEOTIDE SEQUENCE</scope>
    <source>
        <strain evidence="2">DSM 26174</strain>
    </source>
</reference>
<keyword evidence="1" id="KW-1133">Transmembrane helix</keyword>
<feature type="transmembrane region" description="Helical" evidence="1">
    <location>
        <begin position="39"/>
        <end position="60"/>
    </location>
</feature>
<keyword evidence="2" id="KW-0560">Oxidoreductase</keyword>
<comment type="caution">
    <text evidence="2">The sequence shown here is derived from an EMBL/GenBank/DDBJ whole genome shotgun (WGS) entry which is preliminary data.</text>
</comment>
<dbReference type="Proteomes" id="UP001185092">
    <property type="component" value="Unassembled WGS sequence"/>
</dbReference>
<organism evidence="2 3">
    <name type="scientific">Aureibacter tunicatorum</name>
    <dbReference type="NCBI Taxonomy" id="866807"/>
    <lineage>
        <taxon>Bacteria</taxon>
        <taxon>Pseudomonadati</taxon>
        <taxon>Bacteroidota</taxon>
        <taxon>Cytophagia</taxon>
        <taxon>Cytophagales</taxon>
        <taxon>Persicobacteraceae</taxon>
        <taxon>Aureibacter</taxon>
    </lineage>
</organism>
<evidence type="ECO:0000256" key="1">
    <source>
        <dbReference type="SAM" id="Phobius"/>
    </source>
</evidence>
<keyword evidence="1" id="KW-0472">Membrane</keyword>
<dbReference type="GO" id="GO:0004497">
    <property type="term" value="F:monooxygenase activity"/>
    <property type="evidence" value="ECO:0007669"/>
    <property type="project" value="UniProtKB-KW"/>
</dbReference>
<keyword evidence="1" id="KW-0812">Transmembrane</keyword>
<accession>A0AAE4BTC7</accession>
<dbReference type="AlphaFoldDB" id="A0AAE4BTC7"/>
<gene>
    <name evidence="2" type="ORF">HNQ88_003732</name>
</gene>
<dbReference type="EMBL" id="JAVDQD010000005">
    <property type="protein sequence ID" value="MDR6240656.1"/>
    <property type="molecule type" value="Genomic_DNA"/>
</dbReference>
<evidence type="ECO:0000313" key="2">
    <source>
        <dbReference type="EMBL" id="MDR6240656.1"/>
    </source>
</evidence>
<protein>
    <submittedName>
        <fullName evidence="2">Antibiotic biosynthesis monooxygenase (ABM) superfamily enzyme</fullName>
    </submittedName>
</protein>
<keyword evidence="3" id="KW-1185">Reference proteome</keyword>